<dbReference type="Pfam" id="PF00379">
    <property type="entry name" value="Chitin_bind_4"/>
    <property type="match status" value="1"/>
</dbReference>
<proteinExistence type="predicted"/>
<dbReference type="PROSITE" id="PS00233">
    <property type="entry name" value="CHIT_BIND_RR_1"/>
    <property type="match status" value="1"/>
</dbReference>
<gene>
    <name evidence="3" type="ORF">WA026_018504</name>
</gene>
<accession>A0AAW1UWJ6</accession>
<dbReference type="PANTHER" id="PTHR12236">
    <property type="entry name" value="STRUCTURAL CONTITUENT OF CUTICLE"/>
    <property type="match status" value="1"/>
</dbReference>
<sequence>METMWRLSTKCNPFVCMIFIHAFIHFEDVLGIEEPHREIHLQPRNFNPHPYEADLRASRRMLSDRGPILFPPSPAPSTEKSNFIKVENNLINRNNGHPVDRHPYAKVANKYRFSNPGRHQVYENEIDPQISAALSNHANKVLGRPVPVYSATVPFIDEQKKYAFSYKVVDHLTGDDFSHTQSQNEKATRGEYRVKLPDGRVQIVSYTADKDGYKADVKYEDEILRAQQKIPRGHDYRHQIDGYGNLNYDSERYVYNQGGVHVGVKSTPSTPIHENHVEDYDYSNRKPVSYAPAPTQSPGFIFAVTRSPHHEYLQPSPTPAYRYEDDPQDQHHDHRFRIIPQDKVEIVNQGDAPAYLENPGVILSSTPSPSPFSGDYQHVFVTRLPDIYSGKK</sequence>
<dbReference type="GO" id="GO:0005615">
    <property type="term" value="C:extracellular space"/>
    <property type="evidence" value="ECO:0007669"/>
    <property type="project" value="TreeGrafter"/>
</dbReference>
<keyword evidence="4" id="KW-1185">Reference proteome</keyword>
<dbReference type="InterPro" id="IPR051217">
    <property type="entry name" value="Insect_Cuticle_Struc_Prot"/>
</dbReference>
<name>A0AAW1UWJ6_9CUCU</name>
<evidence type="ECO:0000313" key="4">
    <source>
        <dbReference type="Proteomes" id="UP001431783"/>
    </source>
</evidence>
<dbReference type="InterPro" id="IPR000618">
    <property type="entry name" value="Insect_cuticle"/>
</dbReference>
<dbReference type="InterPro" id="IPR031311">
    <property type="entry name" value="CHIT_BIND_RR_consensus"/>
</dbReference>
<dbReference type="GO" id="GO:0042302">
    <property type="term" value="F:structural constituent of cuticle"/>
    <property type="evidence" value="ECO:0007669"/>
    <property type="project" value="UniProtKB-UniRule"/>
</dbReference>
<evidence type="ECO:0000256" key="1">
    <source>
        <dbReference type="ARBA" id="ARBA00022460"/>
    </source>
</evidence>
<evidence type="ECO:0000313" key="3">
    <source>
        <dbReference type="EMBL" id="KAK9886855.1"/>
    </source>
</evidence>
<dbReference type="EMBL" id="JARQZJ010000102">
    <property type="protein sequence ID" value="KAK9886855.1"/>
    <property type="molecule type" value="Genomic_DNA"/>
</dbReference>
<dbReference type="PROSITE" id="PS51155">
    <property type="entry name" value="CHIT_BIND_RR_2"/>
    <property type="match status" value="1"/>
</dbReference>
<dbReference type="AlphaFoldDB" id="A0AAW1UWJ6"/>
<comment type="caution">
    <text evidence="3">The sequence shown here is derived from an EMBL/GenBank/DDBJ whole genome shotgun (WGS) entry which is preliminary data.</text>
</comment>
<dbReference type="GO" id="GO:0031012">
    <property type="term" value="C:extracellular matrix"/>
    <property type="evidence" value="ECO:0007669"/>
    <property type="project" value="TreeGrafter"/>
</dbReference>
<dbReference type="Proteomes" id="UP001431783">
    <property type="component" value="Unassembled WGS sequence"/>
</dbReference>
<evidence type="ECO:0000256" key="2">
    <source>
        <dbReference type="PROSITE-ProRule" id="PRU00497"/>
    </source>
</evidence>
<keyword evidence="1 2" id="KW-0193">Cuticle</keyword>
<dbReference type="PANTHER" id="PTHR12236:SF79">
    <property type="entry name" value="CUTICULAR PROTEIN 50CB-RELATED"/>
    <property type="match status" value="1"/>
</dbReference>
<protein>
    <submittedName>
        <fullName evidence="3">Uncharacterized protein</fullName>
    </submittedName>
</protein>
<organism evidence="3 4">
    <name type="scientific">Henosepilachna vigintioctopunctata</name>
    <dbReference type="NCBI Taxonomy" id="420089"/>
    <lineage>
        <taxon>Eukaryota</taxon>
        <taxon>Metazoa</taxon>
        <taxon>Ecdysozoa</taxon>
        <taxon>Arthropoda</taxon>
        <taxon>Hexapoda</taxon>
        <taxon>Insecta</taxon>
        <taxon>Pterygota</taxon>
        <taxon>Neoptera</taxon>
        <taxon>Endopterygota</taxon>
        <taxon>Coleoptera</taxon>
        <taxon>Polyphaga</taxon>
        <taxon>Cucujiformia</taxon>
        <taxon>Coccinelloidea</taxon>
        <taxon>Coccinellidae</taxon>
        <taxon>Epilachninae</taxon>
        <taxon>Epilachnini</taxon>
        <taxon>Henosepilachna</taxon>
    </lineage>
</organism>
<reference evidence="3 4" key="1">
    <citation type="submission" date="2023-03" db="EMBL/GenBank/DDBJ databases">
        <title>Genome insight into feeding habits of ladybird beetles.</title>
        <authorList>
            <person name="Li H.-S."/>
            <person name="Huang Y.-H."/>
            <person name="Pang H."/>
        </authorList>
    </citation>
    <scope>NUCLEOTIDE SEQUENCE [LARGE SCALE GENOMIC DNA]</scope>
    <source>
        <strain evidence="3">SYSU_2023b</strain>
        <tissue evidence="3">Whole body</tissue>
    </source>
</reference>